<reference evidence="2 3" key="1">
    <citation type="submission" date="2016-06" db="EMBL/GenBank/DDBJ databases">
        <title>Evolution of pathogenesis and genome organization in the Tremellales.</title>
        <authorList>
            <person name="Cuomo C."/>
            <person name="Litvintseva A."/>
            <person name="Heitman J."/>
            <person name="Chen Y."/>
            <person name="Sun S."/>
            <person name="Springer D."/>
            <person name="Dromer F."/>
            <person name="Young S."/>
            <person name="Zeng Q."/>
            <person name="Chapman S."/>
            <person name="Gujja S."/>
            <person name="Saif S."/>
            <person name="Birren B."/>
        </authorList>
    </citation>
    <scope>NUCLEOTIDE SEQUENCE [LARGE SCALE GENOMIC DNA]</scope>
    <source>
        <strain evidence="2 3">CBS 7118</strain>
    </source>
</reference>
<sequence>MASLQNLRPWNSLEERGLPSAGVDSLSGQSAECLERLANYDPPPLPDFGIMKQASVLVGLFEKDGELHVLLTTRAKTLRRHPSQTALPGGKVDPEDEDVIFTARREANEEVDLPLNHPSIHHLTILDPVMTILPLNAHMKNHIVVTRKFLTSREATRLTSMIAVVCFLSDPSLLIHLRPSPDEVDAIFTHPLKGCLTGEVEGKNWEGLSEKGGEWWPYEEEFHSTEDRIGVTGGYRMHRFRSERTPIKGLTSDILIHTATVAYGSSPSFARFASDQPSFSSAISDVVLELPRVINSSSSTSPGGTPRVLEWGGTEVGQRTISGETWALD</sequence>
<gene>
    <name evidence="2" type="ORF">L198_00371</name>
</gene>
<dbReference type="InterPro" id="IPR000086">
    <property type="entry name" value="NUDIX_hydrolase_dom"/>
</dbReference>
<dbReference type="PROSITE" id="PS51462">
    <property type="entry name" value="NUDIX"/>
    <property type="match status" value="1"/>
</dbReference>
<dbReference type="GO" id="GO:0010945">
    <property type="term" value="F:coenzyme A diphosphatase activity"/>
    <property type="evidence" value="ECO:0007669"/>
    <property type="project" value="InterPro"/>
</dbReference>
<dbReference type="Gene3D" id="3.90.79.10">
    <property type="entry name" value="Nucleoside Triphosphate Pyrophosphohydrolase"/>
    <property type="match status" value="1"/>
</dbReference>
<feature type="domain" description="Nudix hydrolase" evidence="1">
    <location>
        <begin position="51"/>
        <end position="212"/>
    </location>
</feature>
<dbReference type="GO" id="GO:0015938">
    <property type="term" value="P:coenzyme A catabolic process"/>
    <property type="evidence" value="ECO:0007669"/>
    <property type="project" value="TreeGrafter"/>
</dbReference>
<proteinExistence type="predicted"/>
<evidence type="ECO:0000313" key="2">
    <source>
        <dbReference type="EMBL" id="ODO08639.1"/>
    </source>
</evidence>
<organism evidence="2 3">
    <name type="scientific">Cryptococcus wingfieldii CBS 7118</name>
    <dbReference type="NCBI Taxonomy" id="1295528"/>
    <lineage>
        <taxon>Eukaryota</taxon>
        <taxon>Fungi</taxon>
        <taxon>Dikarya</taxon>
        <taxon>Basidiomycota</taxon>
        <taxon>Agaricomycotina</taxon>
        <taxon>Tremellomycetes</taxon>
        <taxon>Tremellales</taxon>
        <taxon>Cryptococcaceae</taxon>
        <taxon>Cryptococcus</taxon>
    </lineage>
</organism>
<keyword evidence="3" id="KW-1185">Reference proteome</keyword>
<dbReference type="RefSeq" id="XP_019035495.1">
    <property type="nucleotide sequence ID" value="XM_019172553.1"/>
</dbReference>
<dbReference type="OrthoDB" id="10260614at2759"/>
<dbReference type="AlphaFoldDB" id="A0A1E3K6D2"/>
<dbReference type="Pfam" id="PF00293">
    <property type="entry name" value="NUDIX"/>
    <property type="match status" value="1"/>
</dbReference>
<dbReference type="CDD" id="cd03426">
    <property type="entry name" value="NUDIX_CoAse_Nudt7"/>
    <property type="match status" value="1"/>
</dbReference>
<dbReference type="InterPro" id="IPR045121">
    <property type="entry name" value="CoAse"/>
</dbReference>
<evidence type="ECO:0000259" key="1">
    <source>
        <dbReference type="PROSITE" id="PS51462"/>
    </source>
</evidence>
<accession>A0A1E3K6D2</accession>
<dbReference type="PANTHER" id="PTHR12992">
    <property type="entry name" value="NUDIX HYDROLASE"/>
    <property type="match status" value="1"/>
</dbReference>
<evidence type="ECO:0000313" key="3">
    <source>
        <dbReference type="Proteomes" id="UP000094819"/>
    </source>
</evidence>
<dbReference type="InterPro" id="IPR015797">
    <property type="entry name" value="NUDIX_hydrolase-like_dom_sf"/>
</dbReference>
<dbReference type="EMBL" id="AWGH01000001">
    <property type="protein sequence ID" value="ODO08639.1"/>
    <property type="molecule type" value="Genomic_DNA"/>
</dbReference>
<protein>
    <recommendedName>
        <fullName evidence="1">Nudix hydrolase domain-containing protein</fullName>
    </recommendedName>
</protein>
<name>A0A1E3K6D2_9TREE</name>
<dbReference type="PANTHER" id="PTHR12992:SF45">
    <property type="entry name" value="NUDIX HYDROLASE DOMAIN-CONTAINING PROTEIN"/>
    <property type="match status" value="1"/>
</dbReference>
<dbReference type="Proteomes" id="UP000094819">
    <property type="component" value="Unassembled WGS sequence"/>
</dbReference>
<dbReference type="SUPFAM" id="SSF55811">
    <property type="entry name" value="Nudix"/>
    <property type="match status" value="1"/>
</dbReference>
<dbReference type="GeneID" id="30189585"/>
<comment type="caution">
    <text evidence="2">The sequence shown here is derived from an EMBL/GenBank/DDBJ whole genome shotgun (WGS) entry which is preliminary data.</text>
</comment>